<keyword evidence="3" id="KW-1133">Transmembrane helix</keyword>
<evidence type="ECO:0000256" key="4">
    <source>
        <dbReference type="ARBA" id="ARBA00023136"/>
    </source>
</evidence>
<keyword evidence="2" id="KW-0812">Transmembrane</keyword>
<protein>
    <recommendedName>
        <fullName evidence="6">YpfJ protein, zinc metalloprotease superfamily</fullName>
    </recommendedName>
</protein>
<dbReference type="GO" id="GO:0016020">
    <property type="term" value="C:membrane"/>
    <property type="evidence" value="ECO:0007669"/>
    <property type="project" value="UniProtKB-SubCell"/>
</dbReference>
<dbReference type="AlphaFoldDB" id="A0A6J4SPR8"/>
<dbReference type="PANTHER" id="PTHR30168">
    <property type="entry name" value="PUTATIVE MEMBRANE PROTEIN YPFJ"/>
    <property type="match status" value="1"/>
</dbReference>
<evidence type="ECO:0000256" key="2">
    <source>
        <dbReference type="ARBA" id="ARBA00022692"/>
    </source>
</evidence>
<evidence type="ECO:0000256" key="1">
    <source>
        <dbReference type="ARBA" id="ARBA00004167"/>
    </source>
</evidence>
<keyword evidence="4" id="KW-0472">Membrane</keyword>
<evidence type="ECO:0000313" key="5">
    <source>
        <dbReference type="EMBL" id="CAA9499814.1"/>
    </source>
</evidence>
<comment type="subcellular location">
    <subcellularLocation>
        <location evidence="1">Membrane</location>
        <topology evidence="1">Single-pass membrane protein</topology>
    </subcellularLocation>
</comment>
<name>A0A6J4SPR8_9ACTN</name>
<dbReference type="InterPro" id="IPR007343">
    <property type="entry name" value="Uncharacterised_pept_Zn_put"/>
</dbReference>
<organism evidence="5">
    <name type="scientific">uncultured Solirubrobacteraceae bacterium</name>
    <dbReference type="NCBI Taxonomy" id="1162706"/>
    <lineage>
        <taxon>Bacteria</taxon>
        <taxon>Bacillati</taxon>
        <taxon>Actinomycetota</taxon>
        <taxon>Thermoleophilia</taxon>
        <taxon>Solirubrobacterales</taxon>
        <taxon>Solirubrobacteraceae</taxon>
        <taxon>environmental samples</taxon>
    </lineage>
</organism>
<evidence type="ECO:0008006" key="6">
    <source>
        <dbReference type="Google" id="ProtNLM"/>
    </source>
</evidence>
<dbReference type="EMBL" id="CADCVT010000184">
    <property type="protein sequence ID" value="CAA9499814.1"/>
    <property type="molecule type" value="Genomic_DNA"/>
</dbReference>
<dbReference type="Pfam" id="PF04228">
    <property type="entry name" value="Zn_peptidase"/>
    <property type="match status" value="1"/>
</dbReference>
<dbReference type="PANTHER" id="PTHR30168:SF0">
    <property type="entry name" value="INNER MEMBRANE PROTEIN"/>
    <property type="match status" value="1"/>
</dbReference>
<evidence type="ECO:0000256" key="3">
    <source>
        <dbReference type="ARBA" id="ARBA00022989"/>
    </source>
</evidence>
<accession>A0A6J4SPR8</accession>
<sequence length="229" mass="24471">MSPRARQFLALAILALVFGVTAARSGSTLLARNAPEPFPATLAVAVAAAPNIYANEPEVRVQQVIASMNAMWQQAFLTIDDEYELPRIEPRTTRADSDCGKGTDGWAGLYCPGEERIVIDVGDHLVRRAAVGDAQSDDLLGYVLAHEVGHHVQAERGLSGFRNQDDVVKAELHAQCLAGVWGRAAGKAVPPVETYVADADHGDVATQRHWLETGHASGKPAACNAIWTG</sequence>
<proteinExistence type="predicted"/>
<gene>
    <name evidence="5" type="ORF">AVDCRST_MAG85-1680</name>
</gene>
<reference evidence="5" key="1">
    <citation type="submission" date="2020-02" db="EMBL/GenBank/DDBJ databases">
        <authorList>
            <person name="Meier V. D."/>
        </authorList>
    </citation>
    <scope>NUCLEOTIDE SEQUENCE</scope>
    <source>
        <strain evidence="5">AVDCRST_MAG85</strain>
    </source>
</reference>